<gene>
    <name evidence="2" type="ORF">GGE60_003143</name>
</gene>
<evidence type="ECO:0000256" key="1">
    <source>
        <dbReference type="SAM" id="Phobius"/>
    </source>
</evidence>
<evidence type="ECO:0000313" key="3">
    <source>
        <dbReference type="Proteomes" id="UP000543836"/>
    </source>
</evidence>
<keyword evidence="1" id="KW-0472">Membrane</keyword>
<dbReference type="EMBL" id="JACIIG010000007">
    <property type="protein sequence ID" value="MBB4569024.1"/>
    <property type="molecule type" value="Genomic_DNA"/>
</dbReference>
<organism evidence="2 3">
    <name type="scientific">Rhizobium leucaenae</name>
    <dbReference type="NCBI Taxonomy" id="29450"/>
    <lineage>
        <taxon>Bacteria</taxon>
        <taxon>Pseudomonadati</taxon>
        <taxon>Pseudomonadota</taxon>
        <taxon>Alphaproteobacteria</taxon>
        <taxon>Hyphomicrobiales</taxon>
        <taxon>Rhizobiaceae</taxon>
        <taxon>Rhizobium/Agrobacterium group</taxon>
        <taxon>Rhizobium</taxon>
    </lineage>
</organism>
<name>A0A7W7EL20_9HYPH</name>
<keyword evidence="3" id="KW-1185">Reference proteome</keyword>
<evidence type="ECO:0000313" key="2">
    <source>
        <dbReference type="EMBL" id="MBB4569024.1"/>
    </source>
</evidence>
<dbReference type="AlphaFoldDB" id="A0A7W7EL20"/>
<protein>
    <submittedName>
        <fullName evidence="2">Uncharacterized protein</fullName>
    </submittedName>
</protein>
<dbReference type="Proteomes" id="UP000543836">
    <property type="component" value="Unassembled WGS sequence"/>
</dbReference>
<keyword evidence="1" id="KW-0812">Transmembrane</keyword>
<reference evidence="2 3" key="1">
    <citation type="submission" date="2020-08" db="EMBL/GenBank/DDBJ databases">
        <title>Genomic Encyclopedia of Type Strains, Phase IV (KMG-V): Genome sequencing to study the core and pangenomes of soil and plant-associated prokaryotes.</title>
        <authorList>
            <person name="Whitman W."/>
        </authorList>
    </citation>
    <scope>NUCLEOTIDE SEQUENCE [LARGE SCALE GENOMIC DNA]</scope>
    <source>
        <strain evidence="2 3">SEMIA 492</strain>
    </source>
</reference>
<keyword evidence="1" id="KW-1133">Transmembrane helix</keyword>
<accession>A0A7W7EL20</accession>
<comment type="caution">
    <text evidence="2">The sequence shown here is derived from an EMBL/GenBank/DDBJ whole genome shotgun (WGS) entry which is preliminary data.</text>
</comment>
<sequence>MELLHLLTPFDYMLVLVLAAIFVFSVMEGGGHKRH</sequence>
<feature type="transmembrane region" description="Helical" evidence="1">
    <location>
        <begin position="12"/>
        <end position="31"/>
    </location>
</feature>
<proteinExistence type="predicted"/>